<dbReference type="PANTHER" id="PTHR13806">
    <property type="entry name" value="FLOTILLIN-RELATED"/>
    <property type="match status" value="1"/>
</dbReference>
<comment type="caution">
    <text evidence="8">The sequence shown here is derived from an EMBL/GenBank/DDBJ whole genome shotgun (WGS) entry which is preliminary data.</text>
</comment>
<feature type="transmembrane region" description="Helical" evidence="6">
    <location>
        <begin position="6"/>
        <end position="29"/>
    </location>
</feature>
<evidence type="ECO:0000256" key="4">
    <source>
        <dbReference type="SAM" id="Coils"/>
    </source>
</evidence>
<dbReference type="SUPFAM" id="SSF117892">
    <property type="entry name" value="Band 7/SPFH domain"/>
    <property type="match status" value="1"/>
</dbReference>
<reference evidence="8 9" key="1">
    <citation type="journal article" date="2017" name="Int. J. Syst. Evol. Microbiol.">
        <title>Pseudokineococcus basanitobsidens sp. nov., isolated from volcanic rock.</title>
        <authorList>
            <person name="Lee D.W."/>
            <person name="Park M.Y."/>
            <person name="Kim J.J."/>
            <person name="Kim B.S."/>
        </authorList>
    </citation>
    <scope>NUCLEOTIDE SEQUENCE [LARGE SCALE GENOMIC DNA]</scope>
    <source>
        <strain evidence="8 9">DSM 103726</strain>
    </source>
</reference>
<dbReference type="Gene3D" id="3.30.479.30">
    <property type="entry name" value="Band 7 domain"/>
    <property type="match status" value="1"/>
</dbReference>
<evidence type="ECO:0000313" key="8">
    <source>
        <dbReference type="EMBL" id="MEJ5943983.1"/>
    </source>
</evidence>
<keyword evidence="4" id="KW-0175">Coiled coil</keyword>
<sequence length="557" mass="58360">MELAIGTLVTLVVVAVVVVVLLVVAISAVRRYKIANPSEALVVVGRKGGKPVLNPETGESSMDLSGQRVVMGGGVFVKPFVEQAYALSLASRSIRVQIRGAVSQQGIRLNLDAVAIVKVGGTENNVRAAAQRFLHQQDEIESFTQEVLAGSLRSIVGTLTVDEIIRDRAAFARQVADESVSSLNNQGLVLDTFQIQDVSDDSNYLRDLGRPEAAAAARTAAIAEADAQRESSQREAQAQQLVAEAERDLALRQATFRADTDKAQAEAEAAGSLAKAAQDQEVLTSQERVAQRRAALTETQLDTDVRKPADAARYKTEQEAQARRSAVQYEAEGRASSSVQDAKAAAERTRLSADADAQRLRISAEAEARSVRLAAEAELARRTAQADAARLEGEAEAAATEARGRAEAANIAARGRAEAEARRQSAEAFAHYGEAARLQMVVEVLPAMAEALARPLGSIDDLTVISNDGAGALSRSVAGNLHETLETVRRTTGVDLLSLIGGGSTDGRGTGGRDTDGRGERPARTPVAPAPASSAAPGGFGTGDEGATSGERGGADG</sequence>
<comment type="similarity">
    <text evidence="2">Belongs to the band 7/mec-2 family. Flotillin subfamily.</text>
</comment>
<dbReference type="InterPro" id="IPR027705">
    <property type="entry name" value="Flotillin_fam"/>
</dbReference>
<feature type="region of interest" description="Disordered" evidence="5">
    <location>
        <begin position="499"/>
        <end position="557"/>
    </location>
</feature>
<keyword evidence="9" id="KW-1185">Reference proteome</keyword>
<keyword evidence="3 6" id="KW-0472">Membrane</keyword>
<proteinExistence type="inferred from homology"/>
<feature type="region of interest" description="Disordered" evidence="5">
    <location>
        <begin position="267"/>
        <end position="286"/>
    </location>
</feature>
<comment type="subcellular location">
    <subcellularLocation>
        <location evidence="1">Membrane</location>
    </subcellularLocation>
</comment>
<dbReference type="PANTHER" id="PTHR13806:SF46">
    <property type="entry name" value="FLOTILLIN-1-RELATED"/>
    <property type="match status" value="1"/>
</dbReference>
<organism evidence="8 9">
    <name type="scientific">Pseudokineococcus basanitobsidens</name>
    <dbReference type="NCBI Taxonomy" id="1926649"/>
    <lineage>
        <taxon>Bacteria</taxon>
        <taxon>Bacillati</taxon>
        <taxon>Actinomycetota</taxon>
        <taxon>Actinomycetes</taxon>
        <taxon>Kineosporiales</taxon>
        <taxon>Kineosporiaceae</taxon>
        <taxon>Pseudokineococcus</taxon>
    </lineage>
</organism>
<feature type="compositionally biased region" description="Basic and acidic residues" evidence="5">
    <location>
        <begin position="309"/>
        <end position="322"/>
    </location>
</feature>
<evidence type="ECO:0000256" key="1">
    <source>
        <dbReference type="ARBA" id="ARBA00004370"/>
    </source>
</evidence>
<protein>
    <submittedName>
        <fullName evidence="8">SPFH domain-containing protein</fullName>
    </submittedName>
</protein>
<dbReference type="EMBL" id="JBBIAA010000001">
    <property type="protein sequence ID" value="MEJ5943983.1"/>
    <property type="molecule type" value="Genomic_DNA"/>
</dbReference>
<feature type="compositionally biased region" description="Gly residues" evidence="5">
    <location>
        <begin position="500"/>
        <end position="510"/>
    </location>
</feature>
<dbReference type="InterPro" id="IPR001107">
    <property type="entry name" value="Band_7"/>
</dbReference>
<evidence type="ECO:0000256" key="5">
    <source>
        <dbReference type="SAM" id="MobiDB-lite"/>
    </source>
</evidence>
<keyword evidence="6" id="KW-1133">Transmembrane helix</keyword>
<feature type="compositionally biased region" description="Low complexity" evidence="5">
    <location>
        <begin position="524"/>
        <end position="537"/>
    </location>
</feature>
<dbReference type="RefSeq" id="WP_339573373.1">
    <property type="nucleotide sequence ID" value="NZ_JBBIAA010000001.1"/>
</dbReference>
<dbReference type="SMART" id="SM00244">
    <property type="entry name" value="PHB"/>
    <property type="match status" value="1"/>
</dbReference>
<gene>
    <name evidence="8" type="ORF">WDZ17_01560</name>
</gene>
<evidence type="ECO:0000313" key="9">
    <source>
        <dbReference type="Proteomes" id="UP001387100"/>
    </source>
</evidence>
<feature type="compositionally biased region" description="Basic and acidic residues" evidence="5">
    <location>
        <begin position="511"/>
        <end position="523"/>
    </location>
</feature>
<evidence type="ECO:0000256" key="6">
    <source>
        <dbReference type="SAM" id="Phobius"/>
    </source>
</evidence>
<feature type="compositionally biased region" description="Low complexity" evidence="5">
    <location>
        <begin position="267"/>
        <end position="277"/>
    </location>
</feature>
<evidence type="ECO:0000259" key="7">
    <source>
        <dbReference type="SMART" id="SM00244"/>
    </source>
</evidence>
<dbReference type="CDD" id="cd03399">
    <property type="entry name" value="SPFH_flotillin"/>
    <property type="match status" value="1"/>
</dbReference>
<dbReference type="Proteomes" id="UP001387100">
    <property type="component" value="Unassembled WGS sequence"/>
</dbReference>
<evidence type="ECO:0000256" key="3">
    <source>
        <dbReference type="ARBA" id="ARBA00023136"/>
    </source>
</evidence>
<dbReference type="Pfam" id="PF15975">
    <property type="entry name" value="Flot"/>
    <property type="match status" value="1"/>
</dbReference>
<evidence type="ECO:0000256" key="2">
    <source>
        <dbReference type="ARBA" id="ARBA00007161"/>
    </source>
</evidence>
<feature type="coiled-coil region" evidence="4">
    <location>
        <begin position="374"/>
        <end position="401"/>
    </location>
</feature>
<feature type="domain" description="Band 7" evidence="7">
    <location>
        <begin position="30"/>
        <end position="212"/>
    </location>
</feature>
<keyword evidence="6" id="KW-0812">Transmembrane</keyword>
<accession>A0ABU8RG34</accession>
<dbReference type="InterPro" id="IPR031905">
    <property type="entry name" value="Flotillin_C"/>
</dbReference>
<name>A0ABU8RG34_9ACTN</name>
<dbReference type="InterPro" id="IPR036013">
    <property type="entry name" value="Band_7/SPFH_dom_sf"/>
</dbReference>
<feature type="region of interest" description="Disordered" evidence="5">
    <location>
        <begin position="309"/>
        <end position="343"/>
    </location>
</feature>
<dbReference type="Pfam" id="PF01145">
    <property type="entry name" value="Band_7"/>
    <property type="match status" value="1"/>
</dbReference>